<evidence type="ECO:0000313" key="12">
    <source>
        <dbReference type="EMBL" id="RRT79987.1"/>
    </source>
</evidence>
<organism evidence="12 13">
    <name type="scientific">Ensete ventricosum</name>
    <name type="common">Abyssinian banana</name>
    <name type="synonym">Musa ensete</name>
    <dbReference type="NCBI Taxonomy" id="4639"/>
    <lineage>
        <taxon>Eukaryota</taxon>
        <taxon>Viridiplantae</taxon>
        <taxon>Streptophyta</taxon>
        <taxon>Embryophyta</taxon>
        <taxon>Tracheophyta</taxon>
        <taxon>Spermatophyta</taxon>
        <taxon>Magnoliopsida</taxon>
        <taxon>Liliopsida</taxon>
        <taxon>Zingiberales</taxon>
        <taxon>Musaceae</taxon>
        <taxon>Ensete</taxon>
    </lineage>
</organism>
<evidence type="ECO:0000256" key="5">
    <source>
        <dbReference type="ARBA" id="ARBA00023157"/>
    </source>
</evidence>
<dbReference type="PANTHER" id="PTHR33021">
    <property type="entry name" value="BLUE COPPER PROTEIN"/>
    <property type="match status" value="1"/>
</dbReference>
<evidence type="ECO:0000256" key="4">
    <source>
        <dbReference type="ARBA" id="ARBA00023136"/>
    </source>
</evidence>
<evidence type="ECO:0000313" key="13">
    <source>
        <dbReference type="Proteomes" id="UP000287651"/>
    </source>
</evidence>
<dbReference type="GO" id="GO:0009055">
    <property type="term" value="F:electron transfer activity"/>
    <property type="evidence" value="ECO:0007669"/>
    <property type="project" value="InterPro"/>
</dbReference>
<name>A0A427AV40_ENSVE</name>
<keyword evidence="10" id="KW-0812">Transmembrane</keyword>
<keyword evidence="3" id="KW-0732">Signal</keyword>
<keyword evidence="10" id="KW-1133">Transmembrane helix</keyword>
<evidence type="ECO:0000256" key="7">
    <source>
        <dbReference type="ARBA" id="ARBA00023288"/>
    </source>
</evidence>
<dbReference type="PANTHER" id="PTHR33021:SF14">
    <property type="entry name" value="OS01G0272700 PROTEIN"/>
    <property type="match status" value="1"/>
</dbReference>
<dbReference type="InterPro" id="IPR003245">
    <property type="entry name" value="Phytocyanin_dom"/>
</dbReference>
<sequence>MRLGTHLECIESSLRVSGACQDSAREFIGRKPRLIGRLSGLAEKLVRSWEGIELDFVHEPEYKSRLRFCGLPVSSVAAASSYLFFFLSFSLLFSSTLSACEFRVGGLKGWRKPTGDELENYNHWATKNRFHIGDSLCKLSLSLYSIKIVLLARRTFASSFFDELSDFKYENDSVLVVDKNAYKECDTTAPLLKFVGGNTTFTFDRHDYFYFISGEPGNCKAGERLIIRVMVHWEVVIPGDAPSPQPGHSGGSISSAAVGFAASFKNTVFMAALGSAFSISQFV</sequence>
<evidence type="ECO:0000256" key="6">
    <source>
        <dbReference type="ARBA" id="ARBA00023180"/>
    </source>
</evidence>
<keyword evidence="6" id="KW-0325">Glycoprotein</keyword>
<comment type="subcellular location">
    <subcellularLocation>
        <location evidence="9">Endomembrane system</location>
        <topology evidence="9">Lipid-anchor</topology>
    </subcellularLocation>
    <subcellularLocation>
        <location evidence="1">Membrane</location>
        <topology evidence="1">Lipid-anchor</topology>
        <topology evidence="1">GPI-anchor</topology>
    </subcellularLocation>
</comment>
<dbReference type="InterPro" id="IPR008972">
    <property type="entry name" value="Cupredoxin"/>
</dbReference>
<dbReference type="Gene3D" id="2.60.40.420">
    <property type="entry name" value="Cupredoxins - blue copper proteins"/>
    <property type="match status" value="1"/>
</dbReference>
<evidence type="ECO:0000256" key="2">
    <source>
        <dbReference type="ARBA" id="ARBA00022622"/>
    </source>
</evidence>
<keyword evidence="4 10" id="KW-0472">Membrane</keyword>
<dbReference type="InterPro" id="IPR041846">
    <property type="entry name" value="ENL_dom"/>
</dbReference>
<dbReference type="GO" id="GO:0098552">
    <property type="term" value="C:side of membrane"/>
    <property type="evidence" value="ECO:0007669"/>
    <property type="project" value="UniProtKB-KW"/>
</dbReference>
<evidence type="ECO:0000256" key="10">
    <source>
        <dbReference type="SAM" id="Phobius"/>
    </source>
</evidence>
<proteinExistence type="inferred from homology"/>
<evidence type="ECO:0000259" key="11">
    <source>
        <dbReference type="PROSITE" id="PS51485"/>
    </source>
</evidence>
<reference evidence="12 13" key="1">
    <citation type="journal article" date="2014" name="Agronomy (Basel)">
        <title>A Draft Genome Sequence for Ensete ventricosum, the Drought-Tolerant Tree Against Hunger.</title>
        <authorList>
            <person name="Harrison J."/>
            <person name="Moore K.A."/>
            <person name="Paszkiewicz K."/>
            <person name="Jones T."/>
            <person name="Grant M."/>
            <person name="Ambacheew D."/>
            <person name="Muzemil S."/>
            <person name="Studholme D.J."/>
        </authorList>
    </citation>
    <scope>NUCLEOTIDE SEQUENCE [LARGE SCALE GENOMIC DNA]</scope>
</reference>
<feature type="domain" description="Phytocyanin" evidence="11">
    <location>
        <begin position="100"/>
        <end position="231"/>
    </location>
</feature>
<protein>
    <recommendedName>
        <fullName evidence="11">Phytocyanin domain-containing protein</fullName>
    </recommendedName>
</protein>
<gene>
    <name evidence="12" type="ORF">B296_00022589</name>
</gene>
<evidence type="ECO:0000256" key="1">
    <source>
        <dbReference type="ARBA" id="ARBA00004589"/>
    </source>
</evidence>
<keyword evidence="5" id="KW-1015">Disulfide bond</keyword>
<comment type="caution">
    <text evidence="12">The sequence shown here is derived from an EMBL/GenBank/DDBJ whole genome shotgun (WGS) entry which is preliminary data.</text>
</comment>
<feature type="transmembrane region" description="Helical" evidence="10">
    <location>
        <begin position="68"/>
        <end position="93"/>
    </location>
</feature>
<accession>A0A427AV40</accession>
<dbReference type="Pfam" id="PF02298">
    <property type="entry name" value="Cu_bind_like"/>
    <property type="match status" value="1"/>
</dbReference>
<dbReference type="GO" id="GO:0005886">
    <property type="term" value="C:plasma membrane"/>
    <property type="evidence" value="ECO:0007669"/>
    <property type="project" value="TreeGrafter"/>
</dbReference>
<keyword evidence="2" id="KW-0336">GPI-anchor</keyword>
<dbReference type="CDD" id="cd11019">
    <property type="entry name" value="OsENODL1_like"/>
    <property type="match status" value="1"/>
</dbReference>
<keyword evidence="7" id="KW-0449">Lipoprotein</keyword>
<dbReference type="EMBL" id="AMZH03001260">
    <property type="protein sequence ID" value="RRT79987.1"/>
    <property type="molecule type" value="Genomic_DNA"/>
</dbReference>
<dbReference type="SUPFAM" id="SSF49503">
    <property type="entry name" value="Cupredoxins"/>
    <property type="match status" value="1"/>
</dbReference>
<dbReference type="PROSITE" id="PS51485">
    <property type="entry name" value="PHYTOCYANIN"/>
    <property type="match status" value="1"/>
</dbReference>
<evidence type="ECO:0000256" key="8">
    <source>
        <dbReference type="ARBA" id="ARBA00035011"/>
    </source>
</evidence>
<evidence type="ECO:0000256" key="9">
    <source>
        <dbReference type="ARBA" id="ARBA00037868"/>
    </source>
</evidence>
<dbReference type="GO" id="GO:0012505">
    <property type="term" value="C:endomembrane system"/>
    <property type="evidence" value="ECO:0007669"/>
    <property type="project" value="UniProtKB-SubCell"/>
</dbReference>
<comment type="similarity">
    <text evidence="8">Belongs to the early nodulin-like (ENODL) family.</text>
</comment>
<dbReference type="Proteomes" id="UP000287651">
    <property type="component" value="Unassembled WGS sequence"/>
</dbReference>
<evidence type="ECO:0000256" key="3">
    <source>
        <dbReference type="ARBA" id="ARBA00022729"/>
    </source>
</evidence>
<dbReference type="InterPro" id="IPR039391">
    <property type="entry name" value="Phytocyanin-like"/>
</dbReference>
<dbReference type="AlphaFoldDB" id="A0A427AV40"/>